<dbReference type="PROSITE" id="PS50808">
    <property type="entry name" value="ZF_BED"/>
    <property type="match status" value="1"/>
</dbReference>
<dbReference type="InterPro" id="IPR003656">
    <property type="entry name" value="Znf_BED"/>
</dbReference>
<keyword evidence="3" id="KW-0862">Zinc</keyword>
<dbReference type="AlphaFoldDB" id="A0A7C8YD19"/>
<dbReference type="InterPro" id="IPR053031">
    <property type="entry name" value="Cuticle_assoc_protein"/>
</dbReference>
<organism evidence="6">
    <name type="scientific">Opuntia streptacantha</name>
    <name type="common">Prickly pear cactus</name>
    <name type="synonym">Opuntia cardona</name>
    <dbReference type="NCBI Taxonomy" id="393608"/>
    <lineage>
        <taxon>Eukaryota</taxon>
        <taxon>Viridiplantae</taxon>
        <taxon>Streptophyta</taxon>
        <taxon>Embryophyta</taxon>
        <taxon>Tracheophyta</taxon>
        <taxon>Spermatophyta</taxon>
        <taxon>Magnoliopsida</taxon>
        <taxon>eudicotyledons</taxon>
        <taxon>Gunneridae</taxon>
        <taxon>Pentapetalae</taxon>
        <taxon>Caryophyllales</taxon>
        <taxon>Cactineae</taxon>
        <taxon>Cactaceae</taxon>
        <taxon>Opuntioideae</taxon>
        <taxon>Opuntia</taxon>
    </lineage>
</organism>
<evidence type="ECO:0000256" key="2">
    <source>
        <dbReference type="ARBA" id="ARBA00022771"/>
    </source>
</evidence>
<dbReference type="EMBL" id="GISG01007397">
    <property type="protein sequence ID" value="MBA4615434.1"/>
    <property type="molecule type" value="Transcribed_RNA"/>
</dbReference>
<reference evidence="6" key="1">
    <citation type="journal article" date="2013" name="J. Plant Res.">
        <title>Effect of fungi and light on seed germination of three Opuntia species from semiarid lands of central Mexico.</title>
        <authorList>
            <person name="Delgado-Sanchez P."/>
            <person name="Jimenez-Bremont J.F."/>
            <person name="Guerrero-Gonzalez Mde L."/>
            <person name="Flores J."/>
        </authorList>
    </citation>
    <scope>NUCLEOTIDE SEQUENCE</scope>
    <source>
        <tissue evidence="6">Cladode</tissue>
    </source>
</reference>
<dbReference type="GO" id="GO:0008270">
    <property type="term" value="F:zinc ion binding"/>
    <property type="evidence" value="ECO:0007669"/>
    <property type="project" value="UniProtKB-KW"/>
</dbReference>
<evidence type="ECO:0000313" key="6">
    <source>
        <dbReference type="EMBL" id="MBA4615434.1"/>
    </source>
</evidence>
<name>A0A7C8YD19_OPUST</name>
<keyword evidence="1" id="KW-0479">Metal-binding</keyword>
<reference evidence="6" key="2">
    <citation type="submission" date="2020-07" db="EMBL/GenBank/DDBJ databases">
        <authorList>
            <person name="Vera ALvarez R."/>
            <person name="Arias-Moreno D.M."/>
            <person name="Jimenez-Jacinto V."/>
            <person name="Jimenez-Bremont J.F."/>
            <person name="Swaminathan K."/>
            <person name="Moose S.P."/>
            <person name="Guerrero-Gonzalez M.L."/>
            <person name="Marino-Ramirez L."/>
            <person name="Landsman D."/>
            <person name="Rodriguez-Kessler M."/>
            <person name="Delgado-Sanchez P."/>
        </authorList>
    </citation>
    <scope>NUCLEOTIDE SEQUENCE</scope>
    <source>
        <tissue evidence="6">Cladode</tissue>
    </source>
</reference>
<dbReference type="SUPFAM" id="SSF57667">
    <property type="entry name" value="beta-beta-alpha zinc fingers"/>
    <property type="match status" value="1"/>
</dbReference>
<dbReference type="GO" id="GO:1990837">
    <property type="term" value="F:sequence-specific double-stranded DNA binding"/>
    <property type="evidence" value="ECO:0007669"/>
    <property type="project" value="TreeGrafter"/>
</dbReference>
<evidence type="ECO:0000256" key="1">
    <source>
        <dbReference type="ARBA" id="ARBA00022723"/>
    </source>
</evidence>
<sequence length="103" mass="11740">MDIVSTTLINIKERRSKVWRDLEQGKNAQGEKTATCKHCKVVMTANPNSGTSHLKRHLDRCPQRLSGVEIGELGIDVGEDFVFNMNELRKDFRNCCFKFGLAR</sequence>
<dbReference type="InterPro" id="IPR036236">
    <property type="entry name" value="Znf_C2H2_sf"/>
</dbReference>
<dbReference type="GO" id="GO:0006357">
    <property type="term" value="P:regulation of transcription by RNA polymerase II"/>
    <property type="evidence" value="ECO:0007669"/>
    <property type="project" value="TreeGrafter"/>
</dbReference>
<keyword evidence="2 4" id="KW-0863">Zinc-finger</keyword>
<dbReference type="GO" id="GO:0005634">
    <property type="term" value="C:nucleus"/>
    <property type="evidence" value="ECO:0007669"/>
    <property type="project" value="TreeGrafter"/>
</dbReference>
<evidence type="ECO:0000256" key="3">
    <source>
        <dbReference type="ARBA" id="ARBA00022833"/>
    </source>
</evidence>
<dbReference type="SMART" id="SM00614">
    <property type="entry name" value="ZnF_BED"/>
    <property type="match status" value="1"/>
</dbReference>
<accession>A0A7C8YD19</accession>
<protein>
    <recommendedName>
        <fullName evidence="5">BED-type domain-containing protein</fullName>
    </recommendedName>
</protein>
<dbReference type="PANTHER" id="PTHR34396">
    <property type="entry name" value="OS03G0264950 PROTEIN-RELATED"/>
    <property type="match status" value="1"/>
</dbReference>
<proteinExistence type="predicted"/>
<dbReference type="PANTHER" id="PTHR34396:SF25">
    <property type="entry name" value="BOUNDARY ELEMENT ASSOCIATED FACTOR"/>
    <property type="match status" value="1"/>
</dbReference>
<evidence type="ECO:0000256" key="4">
    <source>
        <dbReference type="PROSITE-ProRule" id="PRU00027"/>
    </source>
</evidence>
<feature type="domain" description="BED-type" evidence="5">
    <location>
        <begin position="13"/>
        <end position="68"/>
    </location>
</feature>
<evidence type="ECO:0000259" key="5">
    <source>
        <dbReference type="PROSITE" id="PS50808"/>
    </source>
</evidence>